<evidence type="ECO:0000313" key="3">
    <source>
        <dbReference type="EMBL" id="KAF7336384.1"/>
    </source>
</evidence>
<protein>
    <submittedName>
        <fullName evidence="3">MFS general substrate transporter</fullName>
    </submittedName>
</protein>
<evidence type="ECO:0000256" key="2">
    <source>
        <dbReference type="SAM" id="Phobius"/>
    </source>
</evidence>
<sequence>MSMIVRSESKIAPEFPDASEATQQHVIPSDTLTDTATLAEADRSIALLKLRMMLEEYSRATAKGPRFRRDNSATTKRLLRNIPQQMRLLGLSQSDPQVCEDWMKKADEFEAASPKRKHNMLLDIAKGLGLMIVSPFLFVGGFIYGYGMMMKGIGNLLSGGTMSRWVSSS</sequence>
<dbReference type="Proteomes" id="UP000620124">
    <property type="component" value="Unassembled WGS sequence"/>
</dbReference>
<gene>
    <name evidence="3" type="ORF">MVEN_02187000</name>
</gene>
<dbReference type="AlphaFoldDB" id="A0A8H7CG45"/>
<evidence type="ECO:0000313" key="4">
    <source>
        <dbReference type="Proteomes" id="UP000620124"/>
    </source>
</evidence>
<feature type="region of interest" description="Disordered" evidence="1">
    <location>
        <begin position="1"/>
        <end position="23"/>
    </location>
</feature>
<dbReference type="OrthoDB" id="3270770at2759"/>
<reference evidence="3" key="1">
    <citation type="submission" date="2020-05" db="EMBL/GenBank/DDBJ databases">
        <title>Mycena genomes resolve the evolution of fungal bioluminescence.</title>
        <authorList>
            <person name="Tsai I.J."/>
        </authorList>
    </citation>
    <scope>NUCLEOTIDE SEQUENCE</scope>
    <source>
        <strain evidence="3">CCC161011</strain>
    </source>
</reference>
<keyword evidence="2" id="KW-0812">Transmembrane</keyword>
<comment type="caution">
    <text evidence="3">The sequence shown here is derived from an EMBL/GenBank/DDBJ whole genome shotgun (WGS) entry which is preliminary data.</text>
</comment>
<proteinExistence type="predicted"/>
<name>A0A8H7CG45_9AGAR</name>
<evidence type="ECO:0000256" key="1">
    <source>
        <dbReference type="SAM" id="MobiDB-lite"/>
    </source>
</evidence>
<keyword evidence="2" id="KW-1133">Transmembrane helix</keyword>
<keyword evidence="4" id="KW-1185">Reference proteome</keyword>
<dbReference type="EMBL" id="JACAZI010000023">
    <property type="protein sequence ID" value="KAF7336384.1"/>
    <property type="molecule type" value="Genomic_DNA"/>
</dbReference>
<feature type="transmembrane region" description="Helical" evidence="2">
    <location>
        <begin position="124"/>
        <end position="147"/>
    </location>
</feature>
<accession>A0A8H7CG45</accession>
<organism evidence="3 4">
    <name type="scientific">Mycena venus</name>
    <dbReference type="NCBI Taxonomy" id="2733690"/>
    <lineage>
        <taxon>Eukaryota</taxon>
        <taxon>Fungi</taxon>
        <taxon>Dikarya</taxon>
        <taxon>Basidiomycota</taxon>
        <taxon>Agaricomycotina</taxon>
        <taxon>Agaricomycetes</taxon>
        <taxon>Agaricomycetidae</taxon>
        <taxon>Agaricales</taxon>
        <taxon>Marasmiineae</taxon>
        <taxon>Mycenaceae</taxon>
        <taxon>Mycena</taxon>
    </lineage>
</organism>
<keyword evidence="2" id="KW-0472">Membrane</keyword>